<dbReference type="Proteomes" id="UP001597211">
    <property type="component" value="Unassembled WGS sequence"/>
</dbReference>
<evidence type="ECO:0000313" key="3">
    <source>
        <dbReference type="Proteomes" id="UP001597211"/>
    </source>
</evidence>
<keyword evidence="3" id="KW-1185">Reference proteome</keyword>
<reference evidence="3" key="1">
    <citation type="journal article" date="2019" name="Int. J. Syst. Evol. Microbiol.">
        <title>The Global Catalogue of Microorganisms (GCM) 10K type strain sequencing project: providing services to taxonomists for standard genome sequencing and annotation.</title>
        <authorList>
            <consortium name="The Broad Institute Genomics Platform"/>
            <consortium name="The Broad Institute Genome Sequencing Center for Infectious Disease"/>
            <person name="Wu L."/>
            <person name="Ma J."/>
        </authorList>
    </citation>
    <scope>NUCLEOTIDE SEQUENCE [LARGE SCALE GENOMIC DNA]</scope>
    <source>
        <strain evidence="3">CCUG 48216</strain>
    </source>
</reference>
<protein>
    <submittedName>
        <fullName evidence="2">Class I SAM-dependent methyltransferase</fullName>
        <ecNumber evidence="2">2.1.1.-</ecNumber>
    </submittedName>
</protein>
<organism evidence="2 3">
    <name type="scientific">Paenibacillus timonensis</name>
    <dbReference type="NCBI Taxonomy" id="225915"/>
    <lineage>
        <taxon>Bacteria</taxon>
        <taxon>Bacillati</taxon>
        <taxon>Bacillota</taxon>
        <taxon>Bacilli</taxon>
        <taxon>Bacillales</taxon>
        <taxon>Paenibacillaceae</taxon>
        <taxon>Paenibacillus</taxon>
    </lineage>
</organism>
<dbReference type="SUPFAM" id="SSF53335">
    <property type="entry name" value="S-adenosyl-L-methionine-dependent methyltransferases"/>
    <property type="match status" value="1"/>
</dbReference>
<dbReference type="EMBL" id="JBHTKZ010000016">
    <property type="protein sequence ID" value="MFD1181750.1"/>
    <property type="molecule type" value="Genomic_DNA"/>
</dbReference>
<accession>A0ABW3SC09</accession>
<proteinExistence type="predicted"/>
<dbReference type="GO" id="GO:0008168">
    <property type="term" value="F:methyltransferase activity"/>
    <property type="evidence" value="ECO:0007669"/>
    <property type="project" value="UniProtKB-KW"/>
</dbReference>
<dbReference type="PANTHER" id="PTHR45036:SF1">
    <property type="entry name" value="METHYLTRANSFERASE LIKE 7A"/>
    <property type="match status" value="1"/>
</dbReference>
<keyword evidence="2" id="KW-0489">Methyltransferase</keyword>
<dbReference type="InterPro" id="IPR013216">
    <property type="entry name" value="Methyltransf_11"/>
</dbReference>
<comment type="caution">
    <text evidence="2">The sequence shown here is derived from an EMBL/GenBank/DDBJ whole genome shotgun (WGS) entry which is preliminary data.</text>
</comment>
<evidence type="ECO:0000259" key="1">
    <source>
        <dbReference type="Pfam" id="PF08241"/>
    </source>
</evidence>
<dbReference type="EC" id="2.1.1.-" evidence="2"/>
<dbReference type="RefSeq" id="WP_240268790.1">
    <property type="nucleotide sequence ID" value="NZ_JAKSXN010000016.1"/>
</dbReference>
<dbReference type="Gene3D" id="3.40.50.150">
    <property type="entry name" value="Vaccinia Virus protein VP39"/>
    <property type="match status" value="1"/>
</dbReference>
<sequence length="207" mass="23792">MDKQKLVRIFDKQANQYDRRTENPAQSRWRQQLLSHARGHVLELAVGAGANFPYYPLGVHVTAVDFSPAMLERAQRRATHLHVNAEFVCTDMENADFADHSFDTVVSTLSFCSYERPLELMRKLRRWCKPEGEILLLEHGISSRRLVAALQKSLDPLLYRAYGCHQTREIRQLAEQAGLHVIEAESYWMDMVQLLRAKPGSAQEARS</sequence>
<dbReference type="GO" id="GO:0032259">
    <property type="term" value="P:methylation"/>
    <property type="evidence" value="ECO:0007669"/>
    <property type="project" value="UniProtKB-KW"/>
</dbReference>
<keyword evidence="2" id="KW-0808">Transferase</keyword>
<dbReference type="InterPro" id="IPR052356">
    <property type="entry name" value="Thiol_S-MT"/>
</dbReference>
<gene>
    <name evidence="2" type="ORF">ACFQ2Z_10295</name>
</gene>
<dbReference type="InterPro" id="IPR029063">
    <property type="entry name" value="SAM-dependent_MTases_sf"/>
</dbReference>
<dbReference type="PANTHER" id="PTHR45036">
    <property type="entry name" value="METHYLTRANSFERASE LIKE 7B"/>
    <property type="match status" value="1"/>
</dbReference>
<dbReference type="CDD" id="cd02440">
    <property type="entry name" value="AdoMet_MTases"/>
    <property type="match status" value="1"/>
</dbReference>
<dbReference type="Pfam" id="PF08241">
    <property type="entry name" value="Methyltransf_11"/>
    <property type="match status" value="1"/>
</dbReference>
<name>A0ABW3SC09_9BACL</name>
<feature type="domain" description="Methyltransferase type 11" evidence="1">
    <location>
        <begin position="42"/>
        <end position="135"/>
    </location>
</feature>
<evidence type="ECO:0000313" key="2">
    <source>
        <dbReference type="EMBL" id="MFD1181750.1"/>
    </source>
</evidence>